<evidence type="ECO:0000313" key="1">
    <source>
        <dbReference type="EMBL" id="GAA4672448.1"/>
    </source>
</evidence>
<keyword evidence="2" id="KW-1185">Reference proteome</keyword>
<protein>
    <submittedName>
        <fullName evidence="1">Uncharacterized protein</fullName>
    </submittedName>
</protein>
<dbReference type="Proteomes" id="UP001501295">
    <property type="component" value="Unassembled WGS sequence"/>
</dbReference>
<accession>A0ABP8VUY4</accession>
<gene>
    <name evidence="1" type="ORF">GCM10025780_15810</name>
</gene>
<evidence type="ECO:0000313" key="2">
    <source>
        <dbReference type="Proteomes" id="UP001501295"/>
    </source>
</evidence>
<dbReference type="EMBL" id="BAABLM010000002">
    <property type="protein sequence ID" value="GAA4672448.1"/>
    <property type="molecule type" value="Genomic_DNA"/>
</dbReference>
<name>A0ABP8VUY4_9MICO</name>
<proteinExistence type="predicted"/>
<reference evidence="2" key="1">
    <citation type="journal article" date="2019" name="Int. J. Syst. Evol. Microbiol.">
        <title>The Global Catalogue of Microorganisms (GCM) 10K type strain sequencing project: providing services to taxonomists for standard genome sequencing and annotation.</title>
        <authorList>
            <consortium name="The Broad Institute Genomics Platform"/>
            <consortium name="The Broad Institute Genome Sequencing Center for Infectious Disease"/>
            <person name="Wu L."/>
            <person name="Ma J."/>
        </authorList>
    </citation>
    <scope>NUCLEOTIDE SEQUENCE [LARGE SCALE GENOMIC DNA]</scope>
    <source>
        <strain evidence="2">JCM 18956</strain>
    </source>
</reference>
<sequence length="84" mass="8734">MSRFTRYFLQTSTRTTGQGVVRQAASAETAFADGLVGGMGIVRHSGAPLSRIPRAPRAAGHAAARDSVPTGAIFIRTAGHAALR</sequence>
<organism evidence="1 2">
    <name type="scientific">Frondihabitans cladoniiphilus</name>
    <dbReference type="NCBI Taxonomy" id="715785"/>
    <lineage>
        <taxon>Bacteria</taxon>
        <taxon>Bacillati</taxon>
        <taxon>Actinomycetota</taxon>
        <taxon>Actinomycetes</taxon>
        <taxon>Micrococcales</taxon>
        <taxon>Microbacteriaceae</taxon>
        <taxon>Frondihabitans</taxon>
    </lineage>
</organism>
<dbReference type="RefSeq" id="WP_345375144.1">
    <property type="nucleotide sequence ID" value="NZ_BAABLM010000002.1"/>
</dbReference>
<comment type="caution">
    <text evidence="1">The sequence shown here is derived from an EMBL/GenBank/DDBJ whole genome shotgun (WGS) entry which is preliminary data.</text>
</comment>